<feature type="domain" description="ORC1/DEAH AAA+ ATPase" evidence="4">
    <location>
        <begin position="50"/>
        <end position="169"/>
    </location>
</feature>
<feature type="compositionally biased region" description="Low complexity" evidence="1">
    <location>
        <begin position="414"/>
        <end position="426"/>
    </location>
</feature>
<dbReference type="GO" id="GO:0016887">
    <property type="term" value="F:ATP hydrolysis activity"/>
    <property type="evidence" value="ECO:0007669"/>
    <property type="project" value="InterPro"/>
</dbReference>
<dbReference type="Pfam" id="PF13401">
    <property type="entry name" value="AAA_22"/>
    <property type="match status" value="1"/>
</dbReference>
<feature type="domain" description="SPOR" evidence="3">
    <location>
        <begin position="520"/>
        <end position="589"/>
    </location>
</feature>
<evidence type="ECO:0000313" key="6">
    <source>
        <dbReference type="Proteomes" id="UP000019460"/>
    </source>
</evidence>
<proteinExistence type="predicted"/>
<organism evidence="5 6">
    <name type="scientific">Imhoffiella purpurea</name>
    <dbReference type="NCBI Taxonomy" id="1249627"/>
    <lineage>
        <taxon>Bacteria</taxon>
        <taxon>Pseudomonadati</taxon>
        <taxon>Pseudomonadota</taxon>
        <taxon>Gammaproteobacteria</taxon>
        <taxon>Chromatiales</taxon>
        <taxon>Chromatiaceae</taxon>
        <taxon>Imhoffiella</taxon>
    </lineage>
</organism>
<dbReference type="PANTHER" id="PTHR35894">
    <property type="entry name" value="GENERAL SECRETION PATHWAY PROTEIN A-RELATED"/>
    <property type="match status" value="1"/>
</dbReference>
<accession>W9VLA6</accession>
<dbReference type="Gene3D" id="3.30.70.1070">
    <property type="entry name" value="Sporulation related repeat"/>
    <property type="match status" value="1"/>
</dbReference>
<evidence type="ECO:0000313" key="5">
    <source>
        <dbReference type="EMBL" id="EXJ16852.1"/>
    </source>
</evidence>
<dbReference type="OrthoDB" id="6189127at2"/>
<reference evidence="5 6" key="1">
    <citation type="submission" date="2012-11" db="EMBL/GenBank/DDBJ databases">
        <title>Genome assembly of Thiorhodococcus sp. AK35.</title>
        <authorList>
            <person name="Nupur N."/>
            <person name="Khatri I."/>
            <person name="Subramanian S."/>
            <person name="Pinnaka A."/>
        </authorList>
    </citation>
    <scope>NUCLEOTIDE SEQUENCE [LARGE SCALE GENOMIC DNA]</scope>
    <source>
        <strain evidence="5 6">AK35</strain>
    </source>
</reference>
<dbReference type="EMBL" id="AONC01000004">
    <property type="protein sequence ID" value="EXJ16852.1"/>
    <property type="molecule type" value="Genomic_DNA"/>
</dbReference>
<dbReference type="Proteomes" id="UP000019460">
    <property type="component" value="Unassembled WGS sequence"/>
</dbReference>
<keyword evidence="2" id="KW-0812">Transmembrane</keyword>
<sequence length="599" mass="64434">MPLDPDCLARLKLRQPPFDPAPSEEFLYSDPLLESLVETASRAMTAPGAVVILAGASGSGRSIQLMRLLGALADRFELIAFRGRPEIPFDAVDLTIRNHLRAAGLDDPSRPLTDLLREQGRTGTSMVLAIDDAHHLGMESIRQLLKVRSEILEAKGQGLRLILVGDQALSRGRLPLNDPADENQVVRLNLRPFNLEQAGAYLRHRLRVAGVDDPESFLSSGDIAVLQTNSKGLPAALNRNANAWLARRCRSADGGKQSVVGKLGGLVAQSGAASASARGAKNPEAMSHIQSESPLPPPEGILDMDSDVDEDVFEPSDPQLSDFLRQEDSRADNIDFERVLRHVRNHELTQKRLEAESTRAQAPSTPDSPARPVPYWNRRWFIPTVVAAVLLAIVGPVIFQLFGNRSAAPLLQGSETSTESESVSAEMPDSPPESVTAGVRADGPGVAEGGAPVQEDADVGVSPAAEIAPEAAGLEANRPEDSASPDRVAETAVQSEEVAAPASRSSAVDEDLAWLQRQDPGRLTIQLVAAQDLKTAQEFVERHRLSGAHYVRTRSFVIAVVGSFPNRSAARQMLSELPEGARSTGPWIRSIGSVLESRQ</sequence>
<dbReference type="Pfam" id="PF05036">
    <property type="entry name" value="SPOR"/>
    <property type="match status" value="1"/>
</dbReference>
<dbReference type="PANTHER" id="PTHR35894:SF1">
    <property type="entry name" value="PHOSPHORIBULOKINASE _ URIDINE KINASE FAMILY"/>
    <property type="match status" value="1"/>
</dbReference>
<dbReference type="AlphaFoldDB" id="W9VLA6"/>
<feature type="transmembrane region" description="Helical" evidence="2">
    <location>
        <begin position="380"/>
        <end position="402"/>
    </location>
</feature>
<gene>
    <name evidence="5" type="ORF">D779_2463</name>
</gene>
<dbReference type="eggNOG" id="COG3267">
    <property type="taxonomic scope" value="Bacteria"/>
</dbReference>
<dbReference type="eggNOG" id="COG3266">
    <property type="taxonomic scope" value="Bacteria"/>
</dbReference>
<evidence type="ECO:0000259" key="4">
    <source>
        <dbReference type="Pfam" id="PF13401"/>
    </source>
</evidence>
<evidence type="ECO:0000256" key="2">
    <source>
        <dbReference type="SAM" id="Phobius"/>
    </source>
</evidence>
<feature type="region of interest" description="Disordered" evidence="1">
    <location>
        <begin position="412"/>
        <end position="454"/>
    </location>
</feature>
<dbReference type="SUPFAM" id="SSF52540">
    <property type="entry name" value="P-loop containing nucleoside triphosphate hydrolases"/>
    <property type="match status" value="1"/>
</dbReference>
<dbReference type="InterPro" id="IPR036680">
    <property type="entry name" value="SPOR-like_sf"/>
</dbReference>
<dbReference type="InterPro" id="IPR027417">
    <property type="entry name" value="P-loop_NTPase"/>
</dbReference>
<dbReference type="STRING" id="1249627.D779_2463"/>
<evidence type="ECO:0000259" key="3">
    <source>
        <dbReference type="Pfam" id="PF05036"/>
    </source>
</evidence>
<dbReference type="InterPro" id="IPR052026">
    <property type="entry name" value="ExeA_AAA_ATPase_DNA-bind"/>
</dbReference>
<protein>
    <submittedName>
        <fullName evidence="5">Putative membrane protein</fullName>
    </submittedName>
</protein>
<comment type="caution">
    <text evidence="5">The sequence shown here is derived from an EMBL/GenBank/DDBJ whole genome shotgun (WGS) entry which is preliminary data.</text>
</comment>
<dbReference type="InterPro" id="IPR049945">
    <property type="entry name" value="AAA_22"/>
</dbReference>
<feature type="region of interest" description="Disordered" evidence="1">
    <location>
        <begin position="275"/>
        <end position="297"/>
    </location>
</feature>
<feature type="region of interest" description="Disordered" evidence="1">
    <location>
        <begin position="471"/>
        <end position="509"/>
    </location>
</feature>
<name>W9VLA6_9GAMM</name>
<dbReference type="GO" id="GO:0042834">
    <property type="term" value="F:peptidoglycan binding"/>
    <property type="evidence" value="ECO:0007669"/>
    <property type="project" value="InterPro"/>
</dbReference>
<keyword evidence="6" id="KW-1185">Reference proteome</keyword>
<evidence type="ECO:0000256" key="1">
    <source>
        <dbReference type="SAM" id="MobiDB-lite"/>
    </source>
</evidence>
<dbReference type="InterPro" id="IPR007730">
    <property type="entry name" value="SPOR-like_dom"/>
</dbReference>
<dbReference type="PATRIC" id="fig|1249627.3.peg.418"/>
<keyword evidence="2" id="KW-1133">Transmembrane helix</keyword>
<feature type="region of interest" description="Disordered" evidence="1">
    <location>
        <begin position="350"/>
        <end position="373"/>
    </location>
</feature>
<feature type="compositionally biased region" description="Polar residues" evidence="1">
    <location>
        <begin position="358"/>
        <end position="367"/>
    </location>
</feature>
<dbReference type="RefSeq" id="WP_043748668.1">
    <property type="nucleotide sequence ID" value="NZ_AONC01000004.1"/>
</dbReference>
<keyword evidence="2" id="KW-0472">Membrane</keyword>